<dbReference type="SUPFAM" id="SSF51445">
    <property type="entry name" value="(Trans)glycosidases"/>
    <property type="match status" value="1"/>
</dbReference>
<dbReference type="Pfam" id="PF00331">
    <property type="entry name" value="Glyco_hydro_10"/>
    <property type="match status" value="1"/>
</dbReference>
<dbReference type="Gene3D" id="3.20.20.80">
    <property type="entry name" value="Glycosidases"/>
    <property type="match status" value="1"/>
</dbReference>
<sequence>MQRRQFLMGCLFYSAQASALGGSDTWERRLAGRVGASIQESLTEILRRRGLCFGSSIDMEALQDPEYALLLRHHCGVFTTDLNMKFGQLRPRVDVLDYRKADALVNFAAEAGVPLRGHTLVWNEGLPEWAKGLSHQEAAYWMERHIDEVAGRYAGRMHSWDVVNEPFWPDHREAGGYRKGVWYNAMGPGYIARAFRAAAKADPKARLCLNEAWVERATPMADKVRQGLLRTVRELLDAGVRIDAVGLQCHLNPGPSLRLDVLSDFITELDEFPVDVYITELDVQDGMLRKTLANPDEFVGDLYGRFARTVLAHRNVKLISCWQLSDKYSGIRKEGSAVKPLPFDQDMQPNPAYYALRDAFLAIR</sequence>
<comment type="catalytic activity">
    <reaction evidence="1 9">
        <text>Endohydrolysis of (1-&gt;4)-beta-D-xylosidic linkages in xylans.</text>
        <dbReference type="EC" id="3.2.1.8"/>
    </reaction>
</comment>
<feature type="domain" description="GH10" evidence="10">
    <location>
        <begin position="36"/>
        <end position="359"/>
    </location>
</feature>
<evidence type="ECO:0000256" key="4">
    <source>
        <dbReference type="ARBA" id="ARBA00022729"/>
    </source>
</evidence>
<name>A0ABX2IJ19_9RHOO</name>
<dbReference type="EMBL" id="JABCSC020000001">
    <property type="protein sequence ID" value="NSL54040.1"/>
    <property type="molecule type" value="Genomic_DNA"/>
</dbReference>
<keyword evidence="3" id="KW-0858">Xylan degradation</keyword>
<dbReference type="InterPro" id="IPR001000">
    <property type="entry name" value="GH10_dom"/>
</dbReference>
<protein>
    <recommendedName>
        <fullName evidence="9">Beta-xylanase</fullName>
        <ecNumber evidence="9">3.2.1.8</ecNumber>
    </recommendedName>
</protein>
<keyword evidence="6 9" id="KW-0119">Carbohydrate metabolism</keyword>
<dbReference type="PANTHER" id="PTHR31490">
    <property type="entry name" value="GLYCOSYL HYDROLASE"/>
    <property type="match status" value="1"/>
</dbReference>
<gene>
    <name evidence="11" type="ORF">HJ583_003285</name>
</gene>
<organism evidence="11 12">
    <name type="scientific">Uliginosibacterium aquaticum</name>
    <dbReference type="NCBI Taxonomy" id="2731212"/>
    <lineage>
        <taxon>Bacteria</taxon>
        <taxon>Pseudomonadati</taxon>
        <taxon>Pseudomonadota</taxon>
        <taxon>Betaproteobacteria</taxon>
        <taxon>Rhodocyclales</taxon>
        <taxon>Zoogloeaceae</taxon>
        <taxon>Uliginosibacterium</taxon>
    </lineage>
</organism>
<comment type="similarity">
    <text evidence="2 9">Belongs to the glycosyl hydrolase 10 (cellulase F) family.</text>
</comment>
<evidence type="ECO:0000259" key="10">
    <source>
        <dbReference type="PROSITE" id="PS51760"/>
    </source>
</evidence>
<evidence type="ECO:0000256" key="7">
    <source>
        <dbReference type="ARBA" id="ARBA00023295"/>
    </source>
</evidence>
<evidence type="ECO:0000256" key="3">
    <source>
        <dbReference type="ARBA" id="ARBA00022651"/>
    </source>
</evidence>
<dbReference type="PROSITE" id="PS51760">
    <property type="entry name" value="GH10_2"/>
    <property type="match status" value="1"/>
</dbReference>
<proteinExistence type="inferred from homology"/>
<keyword evidence="7 9" id="KW-0326">Glycosidase</keyword>
<evidence type="ECO:0000256" key="1">
    <source>
        <dbReference type="ARBA" id="ARBA00000681"/>
    </source>
</evidence>
<evidence type="ECO:0000313" key="12">
    <source>
        <dbReference type="Proteomes" id="UP000778523"/>
    </source>
</evidence>
<dbReference type="PRINTS" id="PR00134">
    <property type="entry name" value="GLHYDRLASE10"/>
</dbReference>
<accession>A0ABX2IJ19</accession>
<evidence type="ECO:0000313" key="11">
    <source>
        <dbReference type="EMBL" id="NSL54040.1"/>
    </source>
</evidence>
<evidence type="ECO:0000256" key="8">
    <source>
        <dbReference type="ARBA" id="ARBA00023326"/>
    </source>
</evidence>
<keyword evidence="5 9" id="KW-0378">Hydrolase</keyword>
<evidence type="ECO:0000256" key="5">
    <source>
        <dbReference type="ARBA" id="ARBA00022801"/>
    </source>
</evidence>
<keyword evidence="8 9" id="KW-0624">Polysaccharide degradation</keyword>
<evidence type="ECO:0000256" key="6">
    <source>
        <dbReference type="ARBA" id="ARBA00023277"/>
    </source>
</evidence>
<dbReference type="Proteomes" id="UP000778523">
    <property type="component" value="Unassembled WGS sequence"/>
</dbReference>
<dbReference type="InterPro" id="IPR044846">
    <property type="entry name" value="GH10"/>
</dbReference>
<dbReference type="InterPro" id="IPR017853">
    <property type="entry name" value="GH"/>
</dbReference>
<comment type="caution">
    <text evidence="11">The sequence shown here is derived from an EMBL/GenBank/DDBJ whole genome shotgun (WGS) entry which is preliminary data.</text>
</comment>
<evidence type="ECO:0000256" key="9">
    <source>
        <dbReference type="RuleBase" id="RU361174"/>
    </source>
</evidence>
<keyword evidence="12" id="KW-1185">Reference proteome</keyword>
<reference evidence="11 12" key="1">
    <citation type="submission" date="2020-06" db="EMBL/GenBank/DDBJ databases">
        <title>Draft genome of Uliginosibacterium sp. IMCC34675.</title>
        <authorList>
            <person name="Song J."/>
        </authorList>
    </citation>
    <scope>NUCLEOTIDE SEQUENCE [LARGE SCALE GENOMIC DNA]</scope>
    <source>
        <strain evidence="11 12">IMCC34675</strain>
    </source>
</reference>
<dbReference type="PANTHER" id="PTHR31490:SF88">
    <property type="entry name" value="BETA-XYLANASE"/>
    <property type="match status" value="1"/>
</dbReference>
<keyword evidence="4" id="KW-0732">Signal</keyword>
<dbReference type="EC" id="3.2.1.8" evidence="9"/>
<evidence type="ECO:0000256" key="2">
    <source>
        <dbReference type="ARBA" id="ARBA00007495"/>
    </source>
</evidence>
<dbReference type="SMART" id="SM00633">
    <property type="entry name" value="Glyco_10"/>
    <property type="match status" value="1"/>
</dbReference>